<sequence length="196" mass="19950">MTENTATEWAILDSAHEALRTVVRGLTAADLGKPTPCAEWTVAQVIQHAAGDQVGYAACLTGGPGPAENPFAPSGTLDAPAVVIIDQAVAAAAAAWATVPVDAEEVSVPIPPNTLSAELGAGACALDAAVHAWDLAVASGQPSPLTAASARRLLPVARALVEPLRGFAFADALRDNGSDDVAALLRYLGRDPEWTA</sequence>
<proteinExistence type="predicted"/>
<evidence type="ECO:0000313" key="2">
    <source>
        <dbReference type="EMBL" id="MBP2194367.1"/>
    </source>
</evidence>
<organism evidence="2 3">
    <name type="scientific">Nocardia goodfellowii</name>
    <dbReference type="NCBI Taxonomy" id="882446"/>
    <lineage>
        <taxon>Bacteria</taxon>
        <taxon>Bacillati</taxon>
        <taxon>Actinomycetota</taxon>
        <taxon>Actinomycetes</taxon>
        <taxon>Mycobacteriales</taxon>
        <taxon>Nocardiaceae</taxon>
        <taxon>Nocardia</taxon>
    </lineage>
</organism>
<dbReference type="InterPro" id="IPR024344">
    <property type="entry name" value="MDMPI_metal-binding"/>
</dbReference>
<protein>
    <submittedName>
        <fullName evidence="2">Uncharacterized protein (TIGR03086 family)</fullName>
    </submittedName>
</protein>
<dbReference type="EMBL" id="JAGGMR010000001">
    <property type="protein sequence ID" value="MBP2194367.1"/>
    <property type="molecule type" value="Genomic_DNA"/>
</dbReference>
<dbReference type="InterPro" id="IPR017517">
    <property type="entry name" value="Maleyloyr_isom"/>
</dbReference>
<dbReference type="Pfam" id="PF11716">
    <property type="entry name" value="MDMPI_N"/>
    <property type="match status" value="1"/>
</dbReference>
<dbReference type="SUPFAM" id="SSF109854">
    <property type="entry name" value="DinB/YfiT-like putative metalloenzymes"/>
    <property type="match status" value="1"/>
</dbReference>
<dbReference type="Proteomes" id="UP001519325">
    <property type="component" value="Unassembled WGS sequence"/>
</dbReference>
<dbReference type="NCBIfam" id="TIGR03083">
    <property type="entry name" value="maleylpyruvate isomerase family mycothiol-dependent enzyme"/>
    <property type="match status" value="1"/>
</dbReference>
<evidence type="ECO:0000313" key="3">
    <source>
        <dbReference type="Proteomes" id="UP001519325"/>
    </source>
</evidence>
<evidence type="ECO:0000259" key="1">
    <source>
        <dbReference type="Pfam" id="PF11716"/>
    </source>
</evidence>
<accession>A0ABS4QRN6</accession>
<dbReference type="NCBIfam" id="TIGR03086">
    <property type="entry name" value="TIGR03086 family metal-binding protein"/>
    <property type="match status" value="1"/>
</dbReference>
<dbReference type="RefSeq" id="WP_209897502.1">
    <property type="nucleotide sequence ID" value="NZ_JAGGMR010000001.1"/>
</dbReference>
<dbReference type="Gene3D" id="1.20.120.450">
    <property type="entry name" value="dinb family like domain"/>
    <property type="match status" value="1"/>
</dbReference>
<dbReference type="InterPro" id="IPR017520">
    <property type="entry name" value="CHP03086"/>
</dbReference>
<reference evidence="2 3" key="1">
    <citation type="submission" date="2021-03" db="EMBL/GenBank/DDBJ databases">
        <title>Sequencing the genomes of 1000 actinobacteria strains.</title>
        <authorList>
            <person name="Klenk H.-P."/>
        </authorList>
    </citation>
    <scope>NUCLEOTIDE SEQUENCE [LARGE SCALE GENOMIC DNA]</scope>
    <source>
        <strain evidence="2 3">DSM 45516</strain>
    </source>
</reference>
<comment type="caution">
    <text evidence="2">The sequence shown here is derived from an EMBL/GenBank/DDBJ whole genome shotgun (WGS) entry which is preliminary data.</text>
</comment>
<keyword evidence="3" id="KW-1185">Reference proteome</keyword>
<gene>
    <name evidence="2" type="ORF">BJ987_007268</name>
</gene>
<dbReference type="InterPro" id="IPR034660">
    <property type="entry name" value="DinB/YfiT-like"/>
</dbReference>
<name>A0ABS4QRN6_9NOCA</name>
<feature type="domain" description="Mycothiol-dependent maleylpyruvate isomerase metal-binding" evidence="1">
    <location>
        <begin position="13"/>
        <end position="136"/>
    </location>
</feature>